<dbReference type="KEGG" id="tam:Theam_0996"/>
<organism evidence="2 3">
    <name type="scientific">Thermovibrio ammonificans (strain DSM 15698 / JCM 12110 / HB-1)</name>
    <dbReference type="NCBI Taxonomy" id="648996"/>
    <lineage>
        <taxon>Bacteria</taxon>
        <taxon>Pseudomonadati</taxon>
        <taxon>Aquificota</taxon>
        <taxon>Aquificia</taxon>
        <taxon>Desulfurobacteriales</taxon>
        <taxon>Desulfurobacteriaceae</taxon>
        <taxon>Thermovibrio</taxon>
    </lineage>
</organism>
<accession>E8T268</accession>
<reference evidence="2" key="1">
    <citation type="submission" date="2011-01" db="EMBL/GenBank/DDBJ databases">
        <title>Complete sequence of chromosome of Thermovibrio ammonificans HB-1.</title>
        <authorList>
            <consortium name="US DOE Joint Genome Institute"/>
            <person name="Lucas S."/>
            <person name="Copeland A."/>
            <person name="Lapidus A."/>
            <person name="Cheng J.-F."/>
            <person name="Goodwin L."/>
            <person name="Pitluck S."/>
            <person name="Davenport K."/>
            <person name="Detter J.C."/>
            <person name="Han C."/>
            <person name="Tapia R."/>
            <person name="Land M."/>
            <person name="Hauser L."/>
            <person name="Kyrpides N."/>
            <person name="Ivanova N."/>
            <person name="Ovchinnikova G."/>
            <person name="Vetriani C."/>
            <person name="Woyke T."/>
        </authorList>
    </citation>
    <scope>NUCLEOTIDE SEQUENCE [LARGE SCALE GENOMIC DNA]</scope>
    <source>
        <strain evidence="2">HB-1</strain>
    </source>
</reference>
<dbReference type="EMBL" id="CP002444">
    <property type="protein sequence ID" value="ADU96963.1"/>
    <property type="molecule type" value="Genomic_DNA"/>
</dbReference>
<dbReference type="STRING" id="648996.Theam_0996"/>
<evidence type="ECO:0000313" key="3">
    <source>
        <dbReference type="Proteomes" id="UP000006362"/>
    </source>
</evidence>
<dbReference type="AlphaFoldDB" id="E8T268"/>
<proteinExistence type="predicted"/>
<keyword evidence="1" id="KW-0812">Transmembrane</keyword>
<sequence>MGHNYLSPDDALFKLFYYFGYLVLFLIAVSVVVVTADWLKEKKREEGEESDG</sequence>
<gene>
    <name evidence="2" type="ordered locus">Theam_0996</name>
</gene>
<dbReference type="Proteomes" id="UP000006362">
    <property type="component" value="Chromosome"/>
</dbReference>
<feature type="transmembrane region" description="Helical" evidence="1">
    <location>
        <begin position="15"/>
        <end position="36"/>
    </location>
</feature>
<name>E8T268_THEA1</name>
<dbReference type="RefSeq" id="WP_013537749.1">
    <property type="nucleotide sequence ID" value="NC_014926.1"/>
</dbReference>
<protein>
    <submittedName>
        <fullName evidence="2">Uncharacterized protein</fullName>
    </submittedName>
</protein>
<keyword evidence="1" id="KW-1133">Transmembrane helix</keyword>
<keyword evidence="1" id="KW-0472">Membrane</keyword>
<evidence type="ECO:0000313" key="2">
    <source>
        <dbReference type="EMBL" id="ADU96963.1"/>
    </source>
</evidence>
<keyword evidence="3" id="KW-1185">Reference proteome</keyword>
<dbReference type="HOGENOM" id="CLU_3085723_0_0_0"/>
<evidence type="ECO:0000256" key="1">
    <source>
        <dbReference type="SAM" id="Phobius"/>
    </source>
</evidence>